<reference evidence="1" key="1">
    <citation type="submission" date="2018-06" db="EMBL/GenBank/DDBJ databases">
        <authorList>
            <person name="Zhirakovskaya E."/>
        </authorList>
    </citation>
    <scope>NUCLEOTIDE SEQUENCE</scope>
</reference>
<evidence type="ECO:0000313" key="1">
    <source>
        <dbReference type="EMBL" id="VAX39005.1"/>
    </source>
</evidence>
<protein>
    <submittedName>
        <fullName evidence="1">Uncharacterized protein</fullName>
    </submittedName>
</protein>
<dbReference type="AlphaFoldDB" id="A0A3B1E1D2"/>
<dbReference type="EMBL" id="UOGK01000180">
    <property type="protein sequence ID" value="VAX39005.1"/>
    <property type="molecule type" value="Genomic_DNA"/>
</dbReference>
<dbReference type="PROSITE" id="PS51257">
    <property type="entry name" value="PROKAR_LIPOPROTEIN"/>
    <property type="match status" value="1"/>
</dbReference>
<sequence>MPQIRSHLVFVLCVASVSSVVSFSGGCASREIGPREFAIASGSYPSAFDATREVLRQMDFELDRVDAVAGVITTKPHFSTGAFEPWDATQSSFKDEWEDAMNMQARAVRVSFAPAAGAASSDPAAGPEMVGSVWVTLYRNQRSGRRLDSEWVGGLTFASDPLMQQRHTSAYLVPIRRDEPLEARLAAQIQHELADSPSP</sequence>
<accession>A0A3B1E1D2</accession>
<name>A0A3B1E1D2_9ZZZZ</name>
<organism evidence="1">
    <name type="scientific">hydrothermal vent metagenome</name>
    <dbReference type="NCBI Taxonomy" id="652676"/>
    <lineage>
        <taxon>unclassified sequences</taxon>
        <taxon>metagenomes</taxon>
        <taxon>ecological metagenomes</taxon>
    </lineage>
</organism>
<gene>
    <name evidence="1" type="ORF">MNBD_PLANCTO03-1134</name>
</gene>
<proteinExistence type="predicted"/>